<evidence type="ECO:0000313" key="2">
    <source>
        <dbReference type="EMBL" id="GER48894.1"/>
    </source>
</evidence>
<sequence length="167" mass="18711">MEAQISEKEEDGEEEVTRTELIPIHEFLKHVDVPSLRAVRDAYPEGRLITSHADVFTAFAILEEDEGDELSDAIMAIEHASELTTTDVLLWTREEALSLLDQIRVKLNPDEVLQKVWDQIAVENAHLRARPLRNEEPATGRDNAEVDAKSDEVSAGKKEAVGKDAEQ</sequence>
<comment type="caution">
    <text evidence="2">The sequence shown here is derived from an EMBL/GenBank/DDBJ whole genome shotgun (WGS) entry which is preliminary data.</text>
</comment>
<name>A0A5A7QUI6_STRAF</name>
<organism evidence="2 3">
    <name type="scientific">Striga asiatica</name>
    <name type="common">Asiatic witchweed</name>
    <name type="synonym">Buchnera asiatica</name>
    <dbReference type="NCBI Taxonomy" id="4170"/>
    <lineage>
        <taxon>Eukaryota</taxon>
        <taxon>Viridiplantae</taxon>
        <taxon>Streptophyta</taxon>
        <taxon>Embryophyta</taxon>
        <taxon>Tracheophyta</taxon>
        <taxon>Spermatophyta</taxon>
        <taxon>Magnoliopsida</taxon>
        <taxon>eudicotyledons</taxon>
        <taxon>Gunneridae</taxon>
        <taxon>Pentapetalae</taxon>
        <taxon>asterids</taxon>
        <taxon>lamiids</taxon>
        <taxon>Lamiales</taxon>
        <taxon>Orobanchaceae</taxon>
        <taxon>Buchnereae</taxon>
        <taxon>Striga</taxon>
    </lineage>
</organism>
<feature type="region of interest" description="Disordered" evidence="1">
    <location>
        <begin position="131"/>
        <end position="167"/>
    </location>
</feature>
<feature type="compositionally biased region" description="Basic and acidic residues" evidence="1">
    <location>
        <begin position="132"/>
        <end position="167"/>
    </location>
</feature>
<evidence type="ECO:0000256" key="1">
    <source>
        <dbReference type="SAM" id="MobiDB-lite"/>
    </source>
</evidence>
<dbReference type="EMBL" id="BKCP01008404">
    <property type="protein sequence ID" value="GER48894.1"/>
    <property type="molecule type" value="Genomic_DNA"/>
</dbReference>
<dbReference type="AlphaFoldDB" id="A0A5A7QUI6"/>
<proteinExistence type="predicted"/>
<gene>
    <name evidence="2" type="ORF">STAS_26097</name>
</gene>
<evidence type="ECO:0000313" key="3">
    <source>
        <dbReference type="Proteomes" id="UP000325081"/>
    </source>
</evidence>
<accession>A0A5A7QUI6</accession>
<reference evidence="3" key="1">
    <citation type="journal article" date="2019" name="Curr. Biol.">
        <title>Genome Sequence of Striga asiatica Provides Insight into the Evolution of Plant Parasitism.</title>
        <authorList>
            <person name="Yoshida S."/>
            <person name="Kim S."/>
            <person name="Wafula E.K."/>
            <person name="Tanskanen J."/>
            <person name="Kim Y.M."/>
            <person name="Honaas L."/>
            <person name="Yang Z."/>
            <person name="Spallek T."/>
            <person name="Conn C.E."/>
            <person name="Ichihashi Y."/>
            <person name="Cheong K."/>
            <person name="Cui S."/>
            <person name="Der J.P."/>
            <person name="Gundlach H."/>
            <person name="Jiao Y."/>
            <person name="Hori C."/>
            <person name="Ishida J.K."/>
            <person name="Kasahara H."/>
            <person name="Kiba T."/>
            <person name="Kim M.S."/>
            <person name="Koo N."/>
            <person name="Laohavisit A."/>
            <person name="Lee Y.H."/>
            <person name="Lumba S."/>
            <person name="McCourt P."/>
            <person name="Mortimer J.C."/>
            <person name="Mutuku J.M."/>
            <person name="Nomura T."/>
            <person name="Sasaki-Sekimoto Y."/>
            <person name="Seto Y."/>
            <person name="Wang Y."/>
            <person name="Wakatake T."/>
            <person name="Sakakibara H."/>
            <person name="Demura T."/>
            <person name="Yamaguchi S."/>
            <person name="Yoneyama K."/>
            <person name="Manabe R.I."/>
            <person name="Nelson D.C."/>
            <person name="Schulman A.H."/>
            <person name="Timko M.P."/>
            <person name="dePamphilis C.W."/>
            <person name="Choi D."/>
            <person name="Shirasu K."/>
        </authorList>
    </citation>
    <scope>NUCLEOTIDE SEQUENCE [LARGE SCALE GENOMIC DNA]</scope>
    <source>
        <strain evidence="3">cv. UVA1</strain>
    </source>
</reference>
<dbReference type="Proteomes" id="UP000325081">
    <property type="component" value="Unassembled WGS sequence"/>
</dbReference>
<protein>
    <submittedName>
        <fullName evidence="2">Cytochrome P450</fullName>
    </submittedName>
</protein>
<keyword evidence="3" id="KW-1185">Reference proteome</keyword>